<reference evidence="1" key="1">
    <citation type="submission" date="2020-05" db="EMBL/GenBank/DDBJ databases">
        <title>Phylogenomic resolution of chytrid fungi.</title>
        <authorList>
            <person name="Stajich J.E."/>
            <person name="Amses K."/>
            <person name="Simmons R."/>
            <person name="Seto K."/>
            <person name="Myers J."/>
            <person name="Bonds A."/>
            <person name="Quandt C.A."/>
            <person name="Barry K."/>
            <person name="Liu P."/>
            <person name="Grigoriev I."/>
            <person name="Longcore J.E."/>
            <person name="James T.Y."/>
        </authorList>
    </citation>
    <scope>NUCLEOTIDE SEQUENCE</scope>
    <source>
        <strain evidence="1">JEL0513</strain>
    </source>
</reference>
<proteinExistence type="predicted"/>
<sequence length="112" mass="13118">MFLKFHGSPNSPQTFNYAEIIALNKSRPPTDQLELIPESGLLKHHCCFEKCPDYLVNQATESDKIFNRRHGLFAHFKWYFMPSHLYIPGFHVLFKSYAGKHRHLPPDEFVEA</sequence>
<name>A0AAD5SUK3_9FUNG</name>
<gene>
    <name evidence="1" type="ORF">HK100_003755</name>
</gene>
<accession>A0AAD5SUK3</accession>
<comment type="caution">
    <text evidence="1">The sequence shown here is derived from an EMBL/GenBank/DDBJ whole genome shotgun (WGS) entry which is preliminary data.</text>
</comment>
<dbReference type="AlphaFoldDB" id="A0AAD5SUK3"/>
<protein>
    <submittedName>
        <fullName evidence="1">Uncharacterized protein</fullName>
    </submittedName>
</protein>
<organism evidence="1 2">
    <name type="scientific">Physocladia obscura</name>
    <dbReference type="NCBI Taxonomy" id="109957"/>
    <lineage>
        <taxon>Eukaryota</taxon>
        <taxon>Fungi</taxon>
        <taxon>Fungi incertae sedis</taxon>
        <taxon>Chytridiomycota</taxon>
        <taxon>Chytridiomycota incertae sedis</taxon>
        <taxon>Chytridiomycetes</taxon>
        <taxon>Chytridiales</taxon>
        <taxon>Chytriomycetaceae</taxon>
        <taxon>Physocladia</taxon>
    </lineage>
</organism>
<feature type="non-terminal residue" evidence="1">
    <location>
        <position position="112"/>
    </location>
</feature>
<dbReference type="Proteomes" id="UP001211907">
    <property type="component" value="Unassembled WGS sequence"/>
</dbReference>
<dbReference type="EMBL" id="JADGJH010001963">
    <property type="protein sequence ID" value="KAJ3106294.1"/>
    <property type="molecule type" value="Genomic_DNA"/>
</dbReference>
<evidence type="ECO:0000313" key="1">
    <source>
        <dbReference type="EMBL" id="KAJ3106294.1"/>
    </source>
</evidence>
<keyword evidence="2" id="KW-1185">Reference proteome</keyword>
<evidence type="ECO:0000313" key="2">
    <source>
        <dbReference type="Proteomes" id="UP001211907"/>
    </source>
</evidence>